<comment type="pathway">
    <text evidence="1 5">Cofactor biosynthesis; molybdopterin biosynthesis.</text>
</comment>
<dbReference type="PANTHER" id="PTHR10192:SF5">
    <property type="entry name" value="GEPHYRIN"/>
    <property type="match status" value="1"/>
</dbReference>
<comment type="catalytic activity">
    <reaction evidence="5">
        <text>molybdopterin + ATP + H(+) = adenylyl-molybdopterin + diphosphate</text>
        <dbReference type="Rhea" id="RHEA:31331"/>
        <dbReference type="ChEBI" id="CHEBI:15378"/>
        <dbReference type="ChEBI" id="CHEBI:30616"/>
        <dbReference type="ChEBI" id="CHEBI:33019"/>
        <dbReference type="ChEBI" id="CHEBI:58698"/>
        <dbReference type="ChEBI" id="CHEBI:62727"/>
    </reaction>
</comment>
<evidence type="ECO:0000259" key="6">
    <source>
        <dbReference type="SMART" id="SM00852"/>
    </source>
</evidence>
<comment type="catalytic activity">
    <reaction evidence="5">
        <text>adenylyl-molybdopterin + molybdate = Mo-molybdopterin + AMP + H(+)</text>
        <dbReference type="Rhea" id="RHEA:35047"/>
        <dbReference type="ChEBI" id="CHEBI:15378"/>
        <dbReference type="ChEBI" id="CHEBI:36264"/>
        <dbReference type="ChEBI" id="CHEBI:62727"/>
        <dbReference type="ChEBI" id="CHEBI:71302"/>
        <dbReference type="ChEBI" id="CHEBI:456215"/>
    </reaction>
</comment>
<keyword evidence="5" id="KW-0808">Transferase</keyword>
<keyword evidence="8" id="KW-1185">Reference proteome</keyword>
<dbReference type="Gene3D" id="3.40.980.10">
    <property type="entry name" value="MoaB/Mog-like domain"/>
    <property type="match status" value="2"/>
</dbReference>
<keyword evidence="5" id="KW-0500">Molybdenum</keyword>
<dbReference type="InterPro" id="IPR001453">
    <property type="entry name" value="MoaB/Mog_dom"/>
</dbReference>
<dbReference type="Gene3D" id="2.40.340.10">
    <property type="entry name" value="MoeA, C-terminal, domain IV"/>
    <property type="match status" value="1"/>
</dbReference>
<organism evidence="7 8">
    <name type="scientific">Orchesella dallaii</name>
    <dbReference type="NCBI Taxonomy" id="48710"/>
    <lineage>
        <taxon>Eukaryota</taxon>
        <taxon>Metazoa</taxon>
        <taxon>Ecdysozoa</taxon>
        <taxon>Arthropoda</taxon>
        <taxon>Hexapoda</taxon>
        <taxon>Collembola</taxon>
        <taxon>Entomobryomorpha</taxon>
        <taxon>Entomobryoidea</taxon>
        <taxon>Orchesellidae</taxon>
        <taxon>Orchesellinae</taxon>
        <taxon>Orchesella</taxon>
    </lineage>
</organism>
<dbReference type="SUPFAM" id="SSF53218">
    <property type="entry name" value="Molybdenum cofactor biosynthesis proteins"/>
    <property type="match status" value="2"/>
</dbReference>
<dbReference type="InterPro" id="IPR038987">
    <property type="entry name" value="MoeA-like"/>
</dbReference>
<keyword evidence="5" id="KW-0460">Magnesium</keyword>
<dbReference type="CDD" id="cd00887">
    <property type="entry name" value="MoeA"/>
    <property type="match status" value="1"/>
</dbReference>
<dbReference type="InterPro" id="IPR008284">
    <property type="entry name" value="MoCF_biosynth_CS"/>
</dbReference>
<dbReference type="InterPro" id="IPR036688">
    <property type="entry name" value="MoeA_C_domain_IV_sf"/>
</dbReference>
<dbReference type="PROSITE" id="PS01079">
    <property type="entry name" value="MOCF_BIOSYNTHESIS_2"/>
    <property type="match status" value="1"/>
</dbReference>
<comment type="similarity">
    <text evidence="2">In the N-terminal section; belongs to the MoaB/Mog family.</text>
</comment>
<dbReference type="Gene3D" id="3.90.105.10">
    <property type="entry name" value="Molybdopterin biosynthesis moea protein, domain 2"/>
    <property type="match status" value="1"/>
</dbReference>
<evidence type="ECO:0000256" key="4">
    <source>
        <dbReference type="ARBA" id="ARBA00023150"/>
    </source>
</evidence>
<evidence type="ECO:0000256" key="2">
    <source>
        <dbReference type="ARBA" id="ARBA00007589"/>
    </source>
</evidence>
<comment type="caution">
    <text evidence="7">The sequence shown here is derived from an EMBL/GenBank/DDBJ whole genome shotgun (WGS) entry which is preliminary data.</text>
</comment>
<dbReference type="InterPro" id="IPR005110">
    <property type="entry name" value="MoeA_linker/N"/>
</dbReference>
<keyword evidence="5" id="KW-0479">Metal-binding</keyword>
<comment type="similarity">
    <text evidence="3">In the C-terminal section; belongs to the MoeA family.</text>
</comment>
<name>A0ABP1QII7_9HEXA</name>
<accession>A0ABP1QII7</accession>
<dbReference type="EMBL" id="CAXLJM020000035">
    <property type="protein sequence ID" value="CAL8104514.1"/>
    <property type="molecule type" value="Genomic_DNA"/>
</dbReference>
<comment type="similarity">
    <text evidence="5">Belongs to the MoeA family.</text>
</comment>
<dbReference type="NCBIfam" id="TIGR00177">
    <property type="entry name" value="molyb_syn"/>
    <property type="match status" value="1"/>
</dbReference>
<evidence type="ECO:0000256" key="5">
    <source>
        <dbReference type="RuleBase" id="RU365090"/>
    </source>
</evidence>
<gene>
    <name evidence="7" type="ORF">ODALV1_LOCUS11783</name>
</gene>
<dbReference type="Pfam" id="PF00994">
    <property type="entry name" value="MoCF_biosynth"/>
    <property type="match status" value="1"/>
</dbReference>
<evidence type="ECO:0000256" key="3">
    <source>
        <dbReference type="ARBA" id="ARBA00008339"/>
    </source>
</evidence>
<dbReference type="SUPFAM" id="SSF63882">
    <property type="entry name" value="MoeA N-terminal region -like"/>
    <property type="match status" value="1"/>
</dbReference>
<evidence type="ECO:0000256" key="1">
    <source>
        <dbReference type="ARBA" id="ARBA00005046"/>
    </source>
</evidence>
<dbReference type="PANTHER" id="PTHR10192">
    <property type="entry name" value="MOLYBDOPTERIN BIOSYNTHESIS PROTEIN"/>
    <property type="match status" value="1"/>
</dbReference>
<comment type="cofactor">
    <cofactor evidence="5">
        <name>Mg(2+)</name>
        <dbReference type="ChEBI" id="CHEBI:18420"/>
    </cofactor>
</comment>
<evidence type="ECO:0000313" key="8">
    <source>
        <dbReference type="Proteomes" id="UP001642540"/>
    </source>
</evidence>
<comment type="function">
    <text evidence="5">Catalyzes two steps in the biosynthesis of the molybdenum cofactor. In the first step, molybdopterin is adenylated. Subsequently, molybdate is inserted into adenylated molybdopterin and AMP is released.</text>
</comment>
<dbReference type="InterPro" id="IPR005111">
    <property type="entry name" value="MoeA_C_domain_IV"/>
</dbReference>
<reference evidence="7 8" key="1">
    <citation type="submission" date="2024-08" db="EMBL/GenBank/DDBJ databases">
        <authorList>
            <person name="Cucini C."/>
            <person name="Frati F."/>
        </authorList>
    </citation>
    <scope>NUCLEOTIDE SEQUENCE [LARGE SCALE GENOMIC DNA]</scope>
</reference>
<dbReference type="Gene3D" id="2.170.190.11">
    <property type="entry name" value="Molybdopterin biosynthesis moea protein, domain 3"/>
    <property type="match status" value="1"/>
</dbReference>
<dbReference type="NCBIfam" id="NF045515">
    <property type="entry name" value="Glp_gephyrin"/>
    <property type="match status" value="1"/>
</dbReference>
<keyword evidence="4 5" id="KW-0501">Molybdenum cofactor biosynthesis</keyword>
<dbReference type="SUPFAM" id="SSF63867">
    <property type="entry name" value="MoeA C-terminal domain-like"/>
    <property type="match status" value="1"/>
</dbReference>
<protein>
    <recommendedName>
        <fullName evidence="6">MoaB/Mog domain-containing protein</fullName>
    </recommendedName>
</protein>
<feature type="domain" description="MoaB/Mog" evidence="6">
    <location>
        <begin position="284"/>
        <end position="428"/>
    </location>
</feature>
<dbReference type="InterPro" id="IPR036425">
    <property type="entry name" value="MoaB/Mog-like_dom_sf"/>
</dbReference>
<evidence type="ECO:0000313" key="7">
    <source>
        <dbReference type="EMBL" id="CAL8104514.1"/>
    </source>
</evidence>
<dbReference type="SMART" id="SM00852">
    <property type="entry name" value="MoCF_biosynth"/>
    <property type="match status" value="1"/>
</dbReference>
<sequence>MVIAMIKGSLEVTPMAMLSRPVCGVRGKTLIINFPGSPKGAGENFDFVKKPLKHAVDLLSDKKPEVECLHKAMQSSNLKSKVNAVNVADRARKSQFETIPVKTAQDIVIQNCLEIPSVVEKRTLKNSIGFILAEDVLANDPLPPFPASIKDGYAVFVSENSQLQNALLQVRGDSTAGESPDKCHVEEGFCIRVSTGAPVPPGANAVVQIEDTELVERTEDGNDEKVIRILKSASKGQDIRPPGSDIPANELILPKGTRLGASELGVLAAVGRPQFSAYRKPIVGLLSTGNELQSPHDMVLEKGKIRDSNKTTLESLFQKEGFQTLDIGIAKDTPDAVYQKLVEGLKKSDVLVCTGGVSMGEKDYLKRVLVTDLGATIHFGAVLMKPGKPTTFATCTLNGNKKLIFGLPGNPVSATVTSHLFVIPALRKLSGWDTPLYPAVKVQLEKDIKLDPARPEYHRVTLNWNTETGVPLASSTGNQISSRLLSCNTANALMLLPKAGEFPNGIATAGSLMTAHLLSL</sequence>
<dbReference type="Proteomes" id="UP001642540">
    <property type="component" value="Unassembled WGS sequence"/>
</dbReference>
<dbReference type="Pfam" id="PF03453">
    <property type="entry name" value="MoeA_N"/>
    <property type="match status" value="1"/>
</dbReference>
<proteinExistence type="inferred from homology"/>
<dbReference type="InterPro" id="IPR036135">
    <property type="entry name" value="MoeA_linker/N_sf"/>
</dbReference>
<dbReference type="Pfam" id="PF03454">
    <property type="entry name" value="MoeA_C"/>
    <property type="match status" value="1"/>
</dbReference>